<dbReference type="STRING" id="1195236.CTER_0670"/>
<keyword evidence="3" id="KW-1185">Reference proteome</keyword>
<dbReference type="AlphaFoldDB" id="S0FXF6"/>
<dbReference type="Pfam" id="PF00583">
    <property type="entry name" value="Acetyltransf_1"/>
    <property type="match status" value="1"/>
</dbReference>
<dbReference type="InterPro" id="IPR016181">
    <property type="entry name" value="Acyl_CoA_acyltransferase"/>
</dbReference>
<dbReference type="RefSeq" id="WP_004624172.1">
    <property type="nucleotide sequence ID" value="NZ_AORV01000021.1"/>
</dbReference>
<organism evidence="2 3">
    <name type="scientific">Ruminiclostridium cellobioparum subsp. termitidis CT1112</name>
    <dbReference type="NCBI Taxonomy" id="1195236"/>
    <lineage>
        <taxon>Bacteria</taxon>
        <taxon>Bacillati</taxon>
        <taxon>Bacillota</taxon>
        <taxon>Clostridia</taxon>
        <taxon>Eubacteriales</taxon>
        <taxon>Oscillospiraceae</taxon>
        <taxon>Ruminiclostridium</taxon>
    </lineage>
</organism>
<dbReference type="EMBL" id="AORV01000021">
    <property type="protein sequence ID" value="EMS73263.1"/>
    <property type="molecule type" value="Genomic_DNA"/>
</dbReference>
<comment type="caution">
    <text evidence="2">The sequence shown here is derived from an EMBL/GenBank/DDBJ whole genome shotgun (WGS) entry which is preliminary data.</text>
</comment>
<dbReference type="Gene3D" id="3.40.630.30">
    <property type="match status" value="1"/>
</dbReference>
<dbReference type="InterPro" id="IPR000182">
    <property type="entry name" value="GNAT_dom"/>
</dbReference>
<dbReference type="PROSITE" id="PS51186">
    <property type="entry name" value="GNAT"/>
    <property type="match status" value="1"/>
</dbReference>
<dbReference type="Proteomes" id="UP000014155">
    <property type="component" value="Unassembled WGS sequence"/>
</dbReference>
<proteinExistence type="predicted"/>
<name>S0FXF6_RUMCE</name>
<dbReference type="eggNOG" id="COG0456">
    <property type="taxonomic scope" value="Bacteria"/>
</dbReference>
<gene>
    <name evidence="2" type="ORF">CTER_0670</name>
</gene>
<dbReference type="SUPFAM" id="SSF55729">
    <property type="entry name" value="Acyl-CoA N-acyltransferases (Nat)"/>
    <property type="match status" value="1"/>
</dbReference>
<reference evidence="2 3" key="1">
    <citation type="journal article" date="2013" name="Genome Announc.">
        <title>Draft Genome Sequence of the Cellulolytic, Mesophilic, Anaerobic Bacterium Clostridium termitidis Strain CT1112 (DSM 5398).</title>
        <authorList>
            <person name="Lal S."/>
            <person name="Ramachandran U."/>
            <person name="Zhang X."/>
            <person name="Munir R."/>
            <person name="Sparling R."/>
            <person name="Levin D.B."/>
        </authorList>
    </citation>
    <scope>NUCLEOTIDE SEQUENCE [LARGE SCALE GENOMIC DNA]</scope>
    <source>
        <strain evidence="2 3">CT1112</strain>
    </source>
</reference>
<dbReference type="PANTHER" id="PTHR43617">
    <property type="entry name" value="L-AMINO ACID N-ACETYLTRANSFERASE"/>
    <property type="match status" value="1"/>
</dbReference>
<dbReference type="PATRIC" id="fig|1195236.3.peg.964"/>
<evidence type="ECO:0000313" key="3">
    <source>
        <dbReference type="Proteomes" id="UP000014155"/>
    </source>
</evidence>
<protein>
    <submittedName>
        <fullName evidence="2">Acetyltransferase</fullName>
    </submittedName>
</protein>
<dbReference type="CDD" id="cd04301">
    <property type="entry name" value="NAT_SF"/>
    <property type="match status" value="1"/>
</dbReference>
<keyword evidence="2" id="KW-0808">Transferase</keyword>
<evidence type="ECO:0000313" key="2">
    <source>
        <dbReference type="EMBL" id="EMS73263.1"/>
    </source>
</evidence>
<dbReference type="PANTHER" id="PTHR43617:SF2">
    <property type="entry name" value="UPF0039 PROTEIN SLL0451"/>
    <property type="match status" value="1"/>
</dbReference>
<accession>S0FXF6</accession>
<dbReference type="InterPro" id="IPR050276">
    <property type="entry name" value="MshD_Acetyltransferase"/>
</dbReference>
<evidence type="ECO:0000259" key="1">
    <source>
        <dbReference type="PROSITE" id="PS51186"/>
    </source>
</evidence>
<dbReference type="GO" id="GO:0016747">
    <property type="term" value="F:acyltransferase activity, transferring groups other than amino-acyl groups"/>
    <property type="evidence" value="ECO:0007669"/>
    <property type="project" value="InterPro"/>
</dbReference>
<feature type="domain" description="N-acetyltransferase" evidence="1">
    <location>
        <begin position="1"/>
        <end position="176"/>
    </location>
</feature>
<sequence>MGVRKATIEDAGAMSLIHSQTWKKAYVDFISAEYLKNISDEGWIPLFSRALRENIHQAAVYETDKRITGTITFGKARKDSSWETMQYTGQIHPDEGEIISLYVLPNYWSTKQGYELMKFAVEALKSQGFKSCFLWVIKNNARAVNFYMRFGFKSKGQLMNVMLAGLPVTEEKYELIF</sequence>